<reference evidence="1 2" key="1">
    <citation type="submission" date="2020-10" db="EMBL/GenBank/DDBJ databases">
        <title>Wide distribution of Phycisphaera-like planctomycetes from WD2101 soil group in peatlands and genome analysis of the first cultivated representative.</title>
        <authorList>
            <person name="Dedysh S.N."/>
            <person name="Beletsky A.V."/>
            <person name="Ivanova A."/>
            <person name="Kulichevskaya I.S."/>
            <person name="Suzina N.E."/>
            <person name="Philippov D.A."/>
            <person name="Rakitin A.L."/>
            <person name="Mardanov A.V."/>
            <person name="Ravin N.V."/>
        </authorList>
    </citation>
    <scope>NUCLEOTIDE SEQUENCE [LARGE SCALE GENOMIC DNA]</scope>
    <source>
        <strain evidence="1 2">M1803</strain>
    </source>
</reference>
<dbReference type="Proteomes" id="UP000593765">
    <property type="component" value="Chromosome"/>
</dbReference>
<dbReference type="AlphaFoldDB" id="A0A7M2WT51"/>
<evidence type="ECO:0000313" key="2">
    <source>
        <dbReference type="Proteomes" id="UP000593765"/>
    </source>
</evidence>
<dbReference type="RefSeq" id="WP_206291429.1">
    <property type="nucleotide sequence ID" value="NZ_CP063458.1"/>
</dbReference>
<dbReference type="KEGG" id="hbs:IPV69_19650"/>
<evidence type="ECO:0000313" key="1">
    <source>
        <dbReference type="EMBL" id="QOV88444.1"/>
    </source>
</evidence>
<sequence>MTLLILPDGTAKCVYAETIDLNRLGDIAVTRASHVEPDSQGQWWADLSPVSGPALGPFTRRSDALAAETDWLGRNWLTPSHT</sequence>
<name>A0A7M2WT51_9BACT</name>
<keyword evidence="2" id="KW-1185">Reference proteome</keyword>
<gene>
    <name evidence="1" type="ORF">IPV69_19650</name>
</gene>
<accession>A0A7M2WT51</accession>
<proteinExistence type="predicted"/>
<protein>
    <submittedName>
        <fullName evidence="1">Uncharacterized protein</fullName>
    </submittedName>
</protein>
<dbReference type="EMBL" id="CP063458">
    <property type="protein sequence ID" value="QOV88444.1"/>
    <property type="molecule type" value="Genomic_DNA"/>
</dbReference>
<organism evidence="1 2">
    <name type="scientific">Humisphaera borealis</name>
    <dbReference type="NCBI Taxonomy" id="2807512"/>
    <lineage>
        <taxon>Bacteria</taxon>
        <taxon>Pseudomonadati</taxon>
        <taxon>Planctomycetota</taxon>
        <taxon>Phycisphaerae</taxon>
        <taxon>Tepidisphaerales</taxon>
        <taxon>Tepidisphaeraceae</taxon>
        <taxon>Humisphaera</taxon>
    </lineage>
</organism>